<dbReference type="AlphaFoldDB" id="B0C722"/>
<feature type="domain" description="J" evidence="2">
    <location>
        <begin position="6"/>
        <end position="67"/>
    </location>
</feature>
<protein>
    <recommendedName>
        <fullName evidence="2">J domain-containing protein</fullName>
    </recommendedName>
</protein>
<feature type="region of interest" description="Disordered" evidence="1">
    <location>
        <begin position="70"/>
        <end position="91"/>
    </location>
</feature>
<keyword evidence="4" id="KW-1185">Reference proteome</keyword>
<dbReference type="Pfam" id="PF00226">
    <property type="entry name" value="DnaJ"/>
    <property type="match status" value="1"/>
</dbReference>
<dbReference type="InterPro" id="IPR001623">
    <property type="entry name" value="DnaJ_domain"/>
</dbReference>
<dbReference type="RefSeq" id="WP_012164227.1">
    <property type="nucleotide sequence ID" value="NC_009925.1"/>
</dbReference>
<dbReference type="PROSITE" id="PS50076">
    <property type="entry name" value="DNAJ_2"/>
    <property type="match status" value="1"/>
</dbReference>
<sequence length="188" mass="21524">MHVGEAYLQTLSLNKNATFDEVREAYQDLVMVWHPDRFVHNPRLYKKAEAKLKEFNQAYAYLKAHQARPCPTPHKRARTAPPSPPTSKTLKKRRGMACPWLTYTDATYILNHYSFEAIASKTVGHRTFQSGPFVLDTCEQPAEVLLSVPCDSVHAFDRILLSIPCKSQGHFWQEEAQQLMNLLHTQGN</sequence>
<organism evidence="3 4">
    <name type="scientific">Acaryochloris marina (strain MBIC 11017)</name>
    <dbReference type="NCBI Taxonomy" id="329726"/>
    <lineage>
        <taxon>Bacteria</taxon>
        <taxon>Bacillati</taxon>
        <taxon>Cyanobacteriota</taxon>
        <taxon>Cyanophyceae</taxon>
        <taxon>Acaryochloridales</taxon>
        <taxon>Acaryochloridaceae</taxon>
        <taxon>Acaryochloris</taxon>
    </lineage>
</organism>
<dbReference type="PANTHER" id="PTHR44743:SF10">
    <property type="entry name" value="J DOMAIN-CONTAINING PROTEIN"/>
    <property type="match status" value="1"/>
</dbReference>
<dbReference type="KEGG" id="amr:AM1_3877"/>
<dbReference type="PRINTS" id="PR00625">
    <property type="entry name" value="JDOMAIN"/>
</dbReference>
<proteinExistence type="predicted"/>
<dbReference type="Proteomes" id="UP000000268">
    <property type="component" value="Chromosome"/>
</dbReference>
<evidence type="ECO:0000313" key="3">
    <source>
        <dbReference type="EMBL" id="ABW28861.1"/>
    </source>
</evidence>
<name>B0C722_ACAM1</name>
<dbReference type="PANTHER" id="PTHR44743">
    <property type="entry name" value="PUTATIVE, EXPRESSED-RELATED"/>
    <property type="match status" value="1"/>
</dbReference>
<dbReference type="OrthoDB" id="9779889at2"/>
<reference evidence="3 4" key="1">
    <citation type="journal article" date="2008" name="Proc. Natl. Acad. Sci. U.S.A.">
        <title>Niche adaptation and genome expansion in the chlorophyll d-producing cyanobacterium Acaryochloris marina.</title>
        <authorList>
            <person name="Swingley W.D."/>
            <person name="Chen M."/>
            <person name="Cheung P.C."/>
            <person name="Conrad A.L."/>
            <person name="Dejesa L.C."/>
            <person name="Hao J."/>
            <person name="Honchak B.M."/>
            <person name="Karbach L.E."/>
            <person name="Kurdoglu A."/>
            <person name="Lahiri S."/>
            <person name="Mastrian S.D."/>
            <person name="Miyashita H."/>
            <person name="Page L."/>
            <person name="Ramakrishna P."/>
            <person name="Satoh S."/>
            <person name="Sattley W.M."/>
            <person name="Shimada Y."/>
            <person name="Taylor H.L."/>
            <person name="Tomo T."/>
            <person name="Tsuchiya T."/>
            <person name="Wang Z.T."/>
            <person name="Raymond J."/>
            <person name="Mimuro M."/>
            <person name="Blankenship R.E."/>
            <person name="Touchman J.W."/>
        </authorList>
    </citation>
    <scope>NUCLEOTIDE SEQUENCE [LARGE SCALE GENOMIC DNA]</scope>
    <source>
        <strain evidence="4">MBIC 11017</strain>
    </source>
</reference>
<evidence type="ECO:0000256" key="1">
    <source>
        <dbReference type="SAM" id="MobiDB-lite"/>
    </source>
</evidence>
<dbReference type="HOGENOM" id="CLU_1438190_0_0_3"/>
<dbReference type="EMBL" id="CP000828">
    <property type="protein sequence ID" value="ABW28861.1"/>
    <property type="molecule type" value="Genomic_DNA"/>
</dbReference>
<dbReference type="InterPro" id="IPR036869">
    <property type="entry name" value="J_dom_sf"/>
</dbReference>
<dbReference type="SMART" id="SM00271">
    <property type="entry name" value="DnaJ"/>
    <property type="match status" value="1"/>
</dbReference>
<dbReference type="STRING" id="329726.AM1_3877"/>
<dbReference type="Gene3D" id="1.10.287.110">
    <property type="entry name" value="DnaJ domain"/>
    <property type="match status" value="1"/>
</dbReference>
<dbReference type="eggNOG" id="COG2214">
    <property type="taxonomic scope" value="Bacteria"/>
</dbReference>
<evidence type="ECO:0000259" key="2">
    <source>
        <dbReference type="PROSITE" id="PS50076"/>
    </source>
</evidence>
<gene>
    <name evidence="3" type="ordered locus">AM1_3877</name>
</gene>
<evidence type="ECO:0000313" key="4">
    <source>
        <dbReference type="Proteomes" id="UP000000268"/>
    </source>
</evidence>
<accession>B0C722</accession>
<dbReference type="CDD" id="cd06257">
    <property type="entry name" value="DnaJ"/>
    <property type="match status" value="1"/>
</dbReference>
<dbReference type="SUPFAM" id="SSF46565">
    <property type="entry name" value="Chaperone J-domain"/>
    <property type="match status" value="1"/>
</dbReference>